<dbReference type="InterPro" id="IPR036390">
    <property type="entry name" value="WH_DNA-bd_sf"/>
</dbReference>
<evidence type="ECO:0000256" key="2">
    <source>
        <dbReference type="ARBA" id="ARBA00023125"/>
    </source>
</evidence>
<evidence type="ECO:0000313" key="5">
    <source>
        <dbReference type="EMBL" id="MBM7413771.1"/>
    </source>
</evidence>
<dbReference type="EMBL" id="JAFBBK010000001">
    <property type="protein sequence ID" value="MBM7413771.1"/>
    <property type="molecule type" value="Genomic_DNA"/>
</dbReference>
<dbReference type="InterPro" id="IPR000524">
    <property type="entry name" value="Tscrpt_reg_HTH_GntR"/>
</dbReference>
<gene>
    <name evidence="5" type="ORF">JOE42_000504</name>
</gene>
<feature type="domain" description="HTH gntR-type" evidence="4">
    <location>
        <begin position="1"/>
        <end position="63"/>
    </location>
</feature>
<evidence type="ECO:0000256" key="3">
    <source>
        <dbReference type="ARBA" id="ARBA00023163"/>
    </source>
</evidence>
<comment type="caution">
    <text evidence="5">The sequence shown here is derived from an EMBL/GenBank/DDBJ whole genome shotgun (WGS) entry which is preliminary data.</text>
</comment>
<evidence type="ECO:0000313" key="6">
    <source>
        <dbReference type="Proteomes" id="UP000703038"/>
    </source>
</evidence>
<dbReference type="PANTHER" id="PTHR38445:SF9">
    <property type="entry name" value="HTH-TYPE TRANSCRIPTIONAL REPRESSOR YTRA"/>
    <property type="match status" value="1"/>
</dbReference>
<dbReference type="RefSeq" id="WP_307806132.1">
    <property type="nucleotide sequence ID" value="NZ_JAFBBK010000001.1"/>
</dbReference>
<dbReference type="Proteomes" id="UP000703038">
    <property type="component" value="Unassembled WGS sequence"/>
</dbReference>
<dbReference type="SUPFAM" id="SSF46785">
    <property type="entry name" value="Winged helix' DNA-binding domain"/>
    <property type="match status" value="1"/>
</dbReference>
<keyword evidence="2 5" id="KW-0238">DNA-binding</keyword>
<organism evidence="5 6">
    <name type="scientific">Rhodococcoides corynebacterioides</name>
    <dbReference type="NCBI Taxonomy" id="53972"/>
    <lineage>
        <taxon>Bacteria</taxon>
        <taxon>Bacillati</taxon>
        <taxon>Actinomycetota</taxon>
        <taxon>Actinomycetes</taxon>
        <taxon>Mycobacteriales</taxon>
        <taxon>Nocardiaceae</taxon>
        <taxon>Rhodococcoides</taxon>
    </lineage>
</organism>
<evidence type="ECO:0000256" key="1">
    <source>
        <dbReference type="ARBA" id="ARBA00023015"/>
    </source>
</evidence>
<dbReference type="PANTHER" id="PTHR38445">
    <property type="entry name" value="HTH-TYPE TRANSCRIPTIONAL REPRESSOR YTRA"/>
    <property type="match status" value="1"/>
</dbReference>
<reference evidence="5 6" key="1">
    <citation type="submission" date="2021-01" db="EMBL/GenBank/DDBJ databases">
        <title>Genomics of switchgrass bacterial isolates.</title>
        <authorList>
            <person name="Shade A."/>
        </authorList>
    </citation>
    <scope>NUCLEOTIDE SEQUENCE [LARGE SCALE GENOMIC DNA]</scope>
    <source>
        <strain evidence="5 6">PvP111</strain>
    </source>
</reference>
<proteinExistence type="predicted"/>
<evidence type="ECO:0000259" key="4">
    <source>
        <dbReference type="PROSITE" id="PS50949"/>
    </source>
</evidence>
<dbReference type="Gene3D" id="1.10.10.10">
    <property type="entry name" value="Winged helix-like DNA-binding domain superfamily/Winged helix DNA-binding domain"/>
    <property type="match status" value="1"/>
</dbReference>
<dbReference type="CDD" id="cd07377">
    <property type="entry name" value="WHTH_GntR"/>
    <property type="match status" value="1"/>
</dbReference>
<dbReference type="SMART" id="SM00345">
    <property type="entry name" value="HTH_GNTR"/>
    <property type="match status" value="1"/>
</dbReference>
<protein>
    <submittedName>
        <fullName evidence="5">DNA-binding transcriptional regulator YhcF (GntR family)</fullName>
    </submittedName>
</protein>
<keyword evidence="1" id="KW-0805">Transcription regulation</keyword>
<sequence length="103" mass="10660">MRSQIVAAVRSGQLIAGSKLPTVRALAATLDLAPNTVAKAYRELEKDGVIETRGRSGTFVAAGGDPSAGAVQLAATEYVRAARRAGIDDEVALSYVRTAISDS</sequence>
<dbReference type="Pfam" id="PF00392">
    <property type="entry name" value="GntR"/>
    <property type="match status" value="1"/>
</dbReference>
<dbReference type="InterPro" id="IPR036388">
    <property type="entry name" value="WH-like_DNA-bd_sf"/>
</dbReference>
<keyword evidence="3" id="KW-0804">Transcription</keyword>
<name>A0ABS2KP82_9NOCA</name>
<accession>A0ABS2KP82</accession>
<dbReference type="GO" id="GO:0003677">
    <property type="term" value="F:DNA binding"/>
    <property type="evidence" value="ECO:0007669"/>
    <property type="project" value="UniProtKB-KW"/>
</dbReference>
<dbReference type="PROSITE" id="PS50949">
    <property type="entry name" value="HTH_GNTR"/>
    <property type="match status" value="1"/>
</dbReference>
<keyword evidence="6" id="KW-1185">Reference proteome</keyword>